<dbReference type="KEGG" id="hws:RNZ46_10295"/>
<dbReference type="Proteomes" id="UP001302486">
    <property type="component" value="Chromosome"/>
</dbReference>
<organism evidence="1 2">
    <name type="scientific">Hwangdonia lutea</name>
    <dbReference type="NCBI Taxonomy" id="3075823"/>
    <lineage>
        <taxon>Bacteria</taxon>
        <taxon>Pseudomonadati</taxon>
        <taxon>Bacteroidota</taxon>
        <taxon>Flavobacteriia</taxon>
        <taxon>Flavobacteriales</taxon>
        <taxon>Flavobacteriaceae</taxon>
        <taxon>Hwangdonia</taxon>
    </lineage>
</organism>
<gene>
    <name evidence="1" type="ORF">RNZ46_10295</name>
</gene>
<name>A0AA97ELP4_9FLAO</name>
<dbReference type="RefSeq" id="WP_316982118.1">
    <property type="nucleotide sequence ID" value="NZ_CP136521.1"/>
</dbReference>
<proteinExistence type="predicted"/>
<dbReference type="EMBL" id="CP136521">
    <property type="protein sequence ID" value="WOD42385.1"/>
    <property type="molecule type" value="Genomic_DNA"/>
</dbReference>
<accession>A0AA97ELP4</accession>
<evidence type="ECO:0000313" key="2">
    <source>
        <dbReference type="Proteomes" id="UP001302486"/>
    </source>
</evidence>
<keyword evidence="2" id="KW-1185">Reference proteome</keyword>
<sequence length="135" mass="15815">MKSSLVALLFEEYKQICLFDELEEKGLDLTKITVRNSDVVFDLVGFPKDNTLDYDFNVLNGLEHNPSNGKLPDDNLFCRDWLYDKYHDVISSIEKKQRIDVTDKGLKMVEYDDEVLIKSKLSSFIDWLYSEYSKL</sequence>
<dbReference type="AlphaFoldDB" id="A0AA97ELP4"/>
<protein>
    <submittedName>
        <fullName evidence="1">Uncharacterized protein</fullName>
    </submittedName>
</protein>
<evidence type="ECO:0000313" key="1">
    <source>
        <dbReference type="EMBL" id="WOD42385.1"/>
    </source>
</evidence>
<reference evidence="2" key="1">
    <citation type="submission" date="2024-06" db="EMBL/GenBank/DDBJ databases">
        <title>Hwangdonia haimaensis gen. nov., sp. nov., a member of the family Flavobacteriaceae isolated from the haima cold seep.</title>
        <authorList>
            <person name="Li J."/>
        </authorList>
    </citation>
    <scope>NUCLEOTIDE SEQUENCE [LARGE SCALE GENOMIC DNA]</scope>
    <source>
        <strain evidence="2">SCSIO 19198</strain>
    </source>
</reference>